<evidence type="ECO:0000313" key="2">
    <source>
        <dbReference type="EMBL" id="CAK9179049.1"/>
    </source>
</evidence>
<dbReference type="EMBL" id="CAUOFW020007391">
    <property type="protein sequence ID" value="CAK9179049.1"/>
    <property type="molecule type" value="Genomic_DNA"/>
</dbReference>
<comment type="caution">
    <text evidence="2">The sequence shown here is derived from an EMBL/GenBank/DDBJ whole genome shotgun (WGS) entry which is preliminary data.</text>
</comment>
<sequence>MAVLMHSKEYGSGEGIGLDFETEKEKTEGHLNNKESGLHRKKNHRKQSLLTKEAGGIGLDKTGPFTTVRDIAA</sequence>
<dbReference type="Proteomes" id="UP001642360">
    <property type="component" value="Unassembled WGS sequence"/>
</dbReference>
<keyword evidence="3" id="KW-1185">Reference proteome</keyword>
<accession>A0ABC8UB98</accession>
<organism evidence="2 3">
    <name type="scientific">Ilex paraguariensis</name>
    <name type="common">yerba mate</name>
    <dbReference type="NCBI Taxonomy" id="185542"/>
    <lineage>
        <taxon>Eukaryota</taxon>
        <taxon>Viridiplantae</taxon>
        <taxon>Streptophyta</taxon>
        <taxon>Embryophyta</taxon>
        <taxon>Tracheophyta</taxon>
        <taxon>Spermatophyta</taxon>
        <taxon>Magnoliopsida</taxon>
        <taxon>eudicotyledons</taxon>
        <taxon>Gunneridae</taxon>
        <taxon>Pentapetalae</taxon>
        <taxon>asterids</taxon>
        <taxon>campanulids</taxon>
        <taxon>Aquifoliales</taxon>
        <taxon>Aquifoliaceae</taxon>
        <taxon>Ilex</taxon>
    </lineage>
</organism>
<protein>
    <submittedName>
        <fullName evidence="2">Uncharacterized protein</fullName>
    </submittedName>
</protein>
<dbReference type="AlphaFoldDB" id="A0ABC8UB98"/>
<feature type="region of interest" description="Disordered" evidence="1">
    <location>
        <begin position="24"/>
        <end position="56"/>
    </location>
</feature>
<feature type="compositionally biased region" description="Basic and acidic residues" evidence="1">
    <location>
        <begin position="24"/>
        <end position="38"/>
    </location>
</feature>
<gene>
    <name evidence="2" type="ORF">ILEXP_LOCUS48987</name>
</gene>
<evidence type="ECO:0000313" key="3">
    <source>
        <dbReference type="Proteomes" id="UP001642360"/>
    </source>
</evidence>
<name>A0ABC8UB98_9AQUA</name>
<reference evidence="2 3" key="1">
    <citation type="submission" date="2024-02" db="EMBL/GenBank/DDBJ databases">
        <authorList>
            <person name="Vignale AGUSTIN F."/>
            <person name="Sosa J E."/>
            <person name="Modenutti C."/>
        </authorList>
    </citation>
    <scope>NUCLEOTIDE SEQUENCE [LARGE SCALE GENOMIC DNA]</scope>
</reference>
<proteinExistence type="predicted"/>
<evidence type="ECO:0000256" key="1">
    <source>
        <dbReference type="SAM" id="MobiDB-lite"/>
    </source>
</evidence>